<reference evidence="2 3" key="1">
    <citation type="submission" date="2022-03" db="EMBL/GenBank/DDBJ databases">
        <title>Complete genome sequence of Lysobacter capsici VKM B-2533 and Lysobacter gummosus 10.1.1, promising sources of lytic agents.</title>
        <authorList>
            <person name="Tarlachkov S.V."/>
            <person name="Kudryakova I.V."/>
            <person name="Afoshin A.S."/>
            <person name="Leontyevskaya E.A."/>
            <person name="Leontyevskaya N.V."/>
        </authorList>
    </citation>
    <scope>NUCLEOTIDE SEQUENCE [LARGE SCALE GENOMIC DNA]</scope>
    <source>
        <strain evidence="2 3">10.1.1</strain>
    </source>
</reference>
<proteinExistence type="predicted"/>
<protein>
    <recommendedName>
        <fullName evidence="4">Secreted protein</fullName>
    </recommendedName>
</protein>
<organism evidence="2 3">
    <name type="scientific">Lysobacter gummosus</name>
    <dbReference type="NCBI Taxonomy" id="262324"/>
    <lineage>
        <taxon>Bacteria</taxon>
        <taxon>Pseudomonadati</taxon>
        <taxon>Pseudomonadota</taxon>
        <taxon>Gammaproteobacteria</taxon>
        <taxon>Lysobacterales</taxon>
        <taxon>Lysobacteraceae</taxon>
        <taxon>Lysobacter</taxon>
    </lineage>
</organism>
<dbReference type="RefSeq" id="WP_057944823.1">
    <property type="nucleotide sequence ID" value="NZ_CP011131.1"/>
</dbReference>
<feature type="signal peptide" evidence="1">
    <location>
        <begin position="1"/>
        <end position="22"/>
    </location>
</feature>
<dbReference type="Proteomes" id="UP000829194">
    <property type="component" value="Chromosome"/>
</dbReference>
<name>A0ABY3X9S7_9GAMM</name>
<evidence type="ECO:0000313" key="3">
    <source>
        <dbReference type="Proteomes" id="UP000829194"/>
    </source>
</evidence>
<evidence type="ECO:0000256" key="1">
    <source>
        <dbReference type="SAM" id="SignalP"/>
    </source>
</evidence>
<gene>
    <name evidence="2" type="ORF">MOV92_23230</name>
</gene>
<keyword evidence="1" id="KW-0732">Signal</keyword>
<evidence type="ECO:0000313" key="2">
    <source>
        <dbReference type="EMBL" id="UNP29343.1"/>
    </source>
</evidence>
<feature type="chain" id="PRO_5046132149" description="Secreted protein" evidence="1">
    <location>
        <begin position="23"/>
        <end position="213"/>
    </location>
</feature>
<evidence type="ECO:0008006" key="4">
    <source>
        <dbReference type="Google" id="ProtNLM"/>
    </source>
</evidence>
<keyword evidence="3" id="KW-1185">Reference proteome</keyword>
<dbReference type="EMBL" id="CP093547">
    <property type="protein sequence ID" value="UNP29343.1"/>
    <property type="molecule type" value="Genomic_DNA"/>
</dbReference>
<accession>A0ABY3X9S7</accession>
<sequence>MNPTRIRIALGLALVAVPVAQAADFAACFSLKPGLAYEMNDSKIRIVRERFGDRDAIALVTSGGGVKTSTYYDPDGRALLGSVQYGIAALGGDASAPVITERYTQTPEFPAKAKPGDKFKLHGAGKRTLHNEDSVEDLNYPGFGDFTFVGFEDLELPVDFTPRTFSGTCHLKAGDAESSAEFWYAPGFGLIKFVRYQGKETLFSQQLESIATE</sequence>